<organism evidence="2 3">
    <name type="scientific">Streptomyces shenzhenensis</name>
    <dbReference type="NCBI Taxonomy" id="943815"/>
    <lineage>
        <taxon>Bacteria</taxon>
        <taxon>Bacillati</taxon>
        <taxon>Actinomycetota</taxon>
        <taxon>Actinomycetes</taxon>
        <taxon>Kitasatosporales</taxon>
        <taxon>Streptomycetaceae</taxon>
        <taxon>Streptomyces</taxon>
    </lineage>
</organism>
<protein>
    <submittedName>
        <fullName evidence="2">Uncharacterized protein</fullName>
    </submittedName>
</protein>
<gene>
    <name evidence="2" type="ORF">CTZ28_35075</name>
</gene>
<keyword evidence="3" id="KW-1185">Reference proteome</keyword>
<evidence type="ECO:0000256" key="1">
    <source>
        <dbReference type="SAM" id="Coils"/>
    </source>
</evidence>
<dbReference type="AlphaFoldDB" id="A0A3M0I5N7"/>
<feature type="coiled-coil region" evidence="1">
    <location>
        <begin position="16"/>
        <end position="53"/>
    </location>
</feature>
<reference evidence="2 3" key="1">
    <citation type="submission" date="2017-11" db="EMBL/GenBank/DDBJ databases">
        <title>Draft genome of actinobacteria isolated from guarana (Paullinia cupana (Mart.) Ducke.</title>
        <authorList>
            <person name="Siqueira K.A."/>
            <person name="Liotti R.G."/>
            <person name="Mendes T.A.O."/>
            <person name="Soares M.A."/>
        </authorList>
    </citation>
    <scope>NUCLEOTIDE SEQUENCE [LARGE SCALE GENOMIC DNA]</scope>
    <source>
        <strain evidence="2 3">193</strain>
    </source>
</reference>
<evidence type="ECO:0000313" key="2">
    <source>
        <dbReference type="EMBL" id="RMB81439.1"/>
    </source>
</evidence>
<dbReference type="RefSeq" id="WP_121893813.1">
    <property type="nucleotide sequence ID" value="NZ_PENI01000031.1"/>
</dbReference>
<proteinExistence type="predicted"/>
<keyword evidence="1" id="KW-0175">Coiled coil</keyword>
<comment type="caution">
    <text evidence="2">The sequence shown here is derived from an EMBL/GenBank/DDBJ whole genome shotgun (WGS) entry which is preliminary data.</text>
</comment>
<accession>A0A3M0I5N7</accession>
<evidence type="ECO:0000313" key="3">
    <source>
        <dbReference type="Proteomes" id="UP000270471"/>
    </source>
</evidence>
<dbReference type="Proteomes" id="UP000270471">
    <property type="component" value="Unassembled WGS sequence"/>
</dbReference>
<dbReference type="OrthoDB" id="4218945at2"/>
<sequence length="134" mass="15442">MVPIVLVLLAAGTLMIMAHRQNSANERREKQALEQIAREAESYEDDVRNEGRNSYPSQARTRAIAQRYYATLVSYEPSDRSLTTRVKFFGTYEDTTVFGISLSRVYRCYSFHFLEGAKAEPRRTRLPLQQCNPT</sequence>
<dbReference type="EMBL" id="PENI01000031">
    <property type="protein sequence ID" value="RMB81439.1"/>
    <property type="molecule type" value="Genomic_DNA"/>
</dbReference>
<name>A0A3M0I5N7_9ACTN</name>